<feature type="compositionally biased region" description="Basic and acidic residues" evidence="1">
    <location>
        <begin position="420"/>
        <end position="446"/>
    </location>
</feature>
<accession>A0A0C9QZ63</accession>
<feature type="compositionally biased region" description="Basic and acidic residues" evidence="1">
    <location>
        <begin position="459"/>
        <end position="469"/>
    </location>
</feature>
<feature type="region of interest" description="Disordered" evidence="1">
    <location>
        <begin position="420"/>
        <end position="503"/>
    </location>
</feature>
<evidence type="ECO:0000256" key="1">
    <source>
        <dbReference type="SAM" id="MobiDB-lite"/>
    </source>
</evidence>
<feature type="compositionally biased region" description="Polar residues" evidence="1">
    <location>
        <begin position="550"/>
        <end position="561"/>
    </location>
</feature>
<dbReference type="AlphaFoldDB" id="A0A0C9QZ63"/>
<protein>
    <submittedName>
        <fullName evidence="2">PIP5K2 protein</fullName>
    </submittedName>
</protein>
<evidence type="ECO:0000313" key="2">
    <source>
        <dbReference type="EMBL" id="JAG78856.1"/>
    </source>
</evidence>
<feature type="region of interest" description="Disordered" evidence="1">
    <location>
        <begin position="124"/>
        <end position="152"/>
    </location>
</feature>
<feature type="compositionally biased region" description="Basic and acidic residues" evidence="1">
    <location>
        <begin position="480"/>
        <end position="491"/>
    </location>
</feature>
<feature type="region of interest" description="Disordered" evidence="1">
    <location>
        <begin position="522"/>
        <end position="605"/>
    </location>
</feature>
<sequence>MHRLKRIFTLSMSSGIAPRDERIIRICCSSPTAVPRDSWRESFLLDLSRKTNFNVCKKIAGKNASGSVSGKSDGQEELENSGKTYPEIIREYSEQIESKIARNEKKNRSSGIFSRMTIDRISSLTGMKKKDGGSSSDSSNSSGDATKKFEKYSDEGSEISVIIEPLPPDLHSNMSDMGIMMITVREKIASTHPFGVVDLRINGEPVTRVKQITRRFPNLNVTNSSGKCEIKIPITMSNKSVMNLSLSGPRRSESETDSSIRTTGRSSMSKIVPWWTTLESFRVLEIPRHLKIELQVSKNSPEEMKMPNNSEELSQVKVNSSPAEPGKSVTIFQSDKIINSWFNSNSKISPSHRFPETRLRYAPMKFIVPSIKNDKPIPKIGITRKSAIDSHSPGGKIMETGKTTRPITQGIDSLIDYKDRLPMEKNSERKLRQLEDSPEDQSRMPTEESIAEVIAKKSGARDGSLERIVKTRLKNPNTEPAKHPDDSERTTGPDASVKPIQRVNKLDSKVYTDELFSVMPRADPSGHIQASSGGNNQAALREPATPGKSGYQNTEKSTNRVSTKDDNILTPGTRSMRKLKMRLQRSVDRHTRNADKPSKNDRANCHVDFNQNADKKILYSAWLHSQGSPED</sequence>
<gene>
    <name evidence="2" type="primary">PIP5K2</name>
    <name evidence="2" type="ORF">g.17799</name>
</gene>
<feature type="region of interest" description="Disordered" evidence="1">
    <location>
        <begin position="245"/>
        <end position="264"/>
    </location>
</feature>
<proteinExistence type="predicted"/>
<feature type="compositionally biased region" description="Basic and acidic residues" evidence="1">
    <location>
        <begin position="585"/>
        <end position="605"/>
    </location>
</feature>
<feature type="compositionally biased region" description="Polar residues" evidence="1">
    <location>
        <begin position="528"/>
        <end position="538"/>
    </location>
</feature>
<dbReference type="EMBL" id="GBYB01009089">
    <property type="protein sequence ID" value="JAG78856.1"/>
    <property type="molecule type" value="Transcribed_RNA"/>
</dbReference>
<name>A0A0C9QZ63_9HYME</name>
<feature type="compositionally biased region" description="Low complexity" evidence="1">
    <location>
        <begin position="133"/>
        <end position="144"/>
    </location>
</feature>
<feature type="region of interest" description="Disordered" evidence="1">
    <location>
        <begin position="63"/>
        <end position="84"/>
    </location>
</feature>
<organism evidence="2">
    <name type="scientific">Fopius arisanus</name>
    <dbReference type="NCBI Taxonomy" id="64838"/>
    <lineage>
        <taxon>Eukaryota</taxon>
        <taxon>Metazoa</taxon>
        <taxon>Ecdysozoa</taxon>
        <taxon>Arthropoda</taxon>
        <taxon>Hexapoda</taxon>
        <taxon>Insecta</taxon>
        <taxon>Pterygota</taxon>
        <taxon>Neoptera</taxon>
        <taxon>Endopterygota</taxon>
        <taxon>Hymenoptera</taxon>
        <taxon>Apocrita</taxon>
        <taxon>Ichneumonoidea</taxon>
        <taxon>Braconidae</taxon>
        <taxon>Opiinae</taxon>
        <taxon>Fopius</taxon>
    </lineage>
</organism>
<reference evidence="2" key="1">
    <citation type="submission" date="2015-01" db="EMBL/GenBank/DDBJ databases">
        <title>Transcriptome Assembly of Fopius arisanus.</title>
        <authorList>
            <person name="Geib S."/>
        </authorList>
    </citation>
    <scope>NUCLEOTIDE SEQUENCE</scope>
</reference>